<evidence type="ECO:0000256" key="3">
    <source>
        <dbReference type="ARBA" id="ARBA00023163"/>
    </source>
</evidence>
<dbReference type="SUPFAM" id="SSF55781">
    <property type="entry name" value="GAF domain-like"/>
    <property type="match status" value="1"/>
</dbReference>
<dbReference type="InterPro" id="IPR000792">
    <property type="entry name" value="Tscrpt_reg_LuxR_C"/>
</dbReference>
<dbReference type="InterPro" id="IPR029016">
    <property type="entry name" value="GAF-like_dom_sf"/>
</dbReference>
<evidence type="ECO:0000259" key="4">
    <source>
        <dbReference type="PROSITE" id="PS50043"/>
    </source>
</evidence>
<proteinExistence type="predicted"/>
<dbReference type="PANTHER" id="PTHR44688">
    <property type="entry name" value="DNA-BINDING TRANSCRIPTIONAL ACTIVATOR DEVR_DOSR"/>
    <property type="match status" value="1"/>
</dbReference>
<evidence type="ECO:0000256" key="2">
    <source>
        <dbReference type="ARBA" id="ARBA00023125"/>
    </source>
</evidence>
<evidence type="ECO:0000256" key="1">
    <source>
        <dbReference type="ARBA" id="ARBA00023015"/>
    </source>
</evidence>
<keyword evidence="6" id="KW-1185">Reference proteome</keyword>
<dbReference type="OrthoDB" id="161302at2"/>
<keyword evidence="2" id="KW-0238">DNA-binding</keyword>
<name>A0A1X2LEA5_9MYCO</name>
<dbReference type="Pfam" id="PF13185">
    <property type="entry name" value="GAF_2"/>
    <property type="match status" value="1"/>
</dbReference>
<sequence length="398" mass="44152">MSVSFARESNRISPGGRTRTEWWSTELELIDRLTALRDRANATLGRDIALPTLECAAPARSAEAVSILTHACIERLRDTPGHEVTGARQLCDLVLQLQQLAMDLYLHQTAMRSRRLADCAAGLSRLRGVPSSTALMEGACEELVARCGFHRAVISKLENRSWKPLILHNRDDNSAPRSWFSEWANQRVPLSATAPEAELVSRRRPSMVYDTADAPVYRPLIVQAGQSRSYVLAPLVHGEEVIGFLHTDHHPLPRRVDEADRDVLWAFADGFTHIYDRAVLMERLQVHRNSVRELFFGTVDRIDDLCGAGLDVSQFGGHSDTAAGKTTALSGPVSRPAVELSEREAEVFDLMVTGASNQEIADRLVITEGTVKSHVKHILRKYGAVNRAQAIAWALSER</sequence>
<dbReference type="GO" id="GO:0006355">
    <property type="term" value="P:regulation of DNA-templated transcription"/>
    <property type="evidence" value="ECO:0007669"/>
    <property type="project" value="InterPro"/>
</dbReference>
<dbReference type="Proteomes" id="UP000242320">
    <property type="component" value="Unassembled WGS sequence"/>
</dbReference>
<dbReference type="Pfam" id="PF00196">
    <property type="entry name" value="GerE"/>
    <property type="match status" value="1"/>
</dbReference>
<dbReference type="CDD" id="cd06170">
    <property type="entry name" value="LuxR_C_like"/>
    <property type="match status" value="1"/>
</dbReference>
<dbReference type="PROSITE" id="PS50043">
    <property type="entry name" value="HTH_LUXR_2"/>
    <property type="match status" value="1"/>
</dbReference>
<organism evidence="5 6">
    <name type="scientific">Mycolicibacterium vulneris</name>
    <dbReference type="NCBI Taxonomy" id="547163"/>
    <lineage>
        <taxon>Bacteria</taxon>
        <taxon>Bacillati</taxon>
        <taxon>Actinomycetota</taxon>
        <taxon>Actinomycetes</taxon>
        <taxon>Mycobacteriales</taxon>
        <taxon>Mycobacteriaceae</taxon>
        <taxon>Mycolicibacterium</taxon>
    </lineage>
</organism>
<dbReference type="PRINTS" id="PR00038">
    <property type="entry name" value="HTHLUXR"/>
</dbReference>
<dbReference type="Gene3D" id="1.10.10.10">
    <property type="entry name" value="Winged helix-like DNA-binding domain superfamily/Winged helix DNA-binding domain"/>
    <property type="match status" value="1"/>
</dbReference>
<dbReference type="SMART" id="SM00421">
    <property type="entry name" value="HTH_LUXR"/>
    <property type="match status" value="1"/>
</dbReference>
<evidence type="ECO:0000313" key="6">
    <source>
        <dbReference type="Proteomes" id="UP000242320"/>
    </source>
</evidence>
<dbReference type="GO" id="GO:0003677">
    <property type="term" value="F:DNA binding"/>
    <property type="evidence" value="ECO:0007669"/>
    <property type="project" value="UniProtKB-KW"/>
</dbReference>
<keyword evidence="3" id="KW-0804">Transcription</keyword>
<keyword evidence="1" id="KW-0805">Transcription regulation</keyword>
<dbReference type="InterPro" id="IPR036388">
    <property type="entry name" value="WH-like_DNA-bd_sf"/>
</dbReference>
<protein>
    <submittedName>
        <fullName evidence="5">Helix-turn-helix transcriptional regulator</fullName>
    </submittedName>
</protein>
<comment type="caution">
    <text evidence="5">The sequence shown here is derived from an EMBL/GenBank/DDBJ whole genome shotgun (WGS) entry which is preliminary data.</text>
</comment>
<gene>
    <name evidence="5" type="ORF">B8W69_00200</name>
</gene>
<dbReference type="EMBL" id="NCXM01000001">
    <property type="protein sequence ID" value="OSC32265.1"/>
    <property type="molecule type" value="Genomic_DNA"/>
</dbReference>
<dbReference type="PANTHER" id="PTHR44688:SF25">
    <property type="entry name" value="HTH LUXR-TYPE DOMAIN-CONTAINING PROTEIN"/>
    <property type="match status" value="1"/>
</dbReference>
<reference evidence="5 6" key="1">
    <citation type="submission" date="2017-04" db="EMBL/GenBank/DDBJ databases">
        <title>The new phylogeny of genus Mycobacterium.</title>
        <authorList>
            <person name="Tortoli E."/>
            <person name="Trovato A."/>
            <person name="Cirillo D.M."/>
        </authorList>
    </citation>
    <scope>NUCLEOTIDE SEQUENCE [LARGE SCALE GENOMIC DNA]</scope>
    <source>
        <strain evidence="5 6">DSM 45247</strain>
    </source>
</reference>
<dbReference type="AlphaFoldDB" id="A0A1X2LEA5"/>
<accession>A0A1X2LEA5</accession>
<dbReference type="InterPro" id="IPR016032">
    <property type="entry name" value="Sig_transdc_resp-reg_C-effctor"/>
</dbReference>
<dbReference type="Gene3D" id="3.30.450.40">
    <property type="match status" value="1"/>
</dbReference>
<dbReference type="InterPro" id="IPR003018">
    <property type="entry name" value="GAF"/>
</dbReference>
<dbReference type="SUPFAM" id="SSF46894">
    <property type="entry name" value="C-terminal effector domain of the bipartite response regulators"/>
    <property type="match status" value="1"/>
</dbReference>
<feature type="domain" description="HTH luxR-type" evidence="4">
    <location>
        <begin position="333"/>
        <end position="398"/>
    </location>
</feature>
<evidence type="ECO:0000313" key="5">
    <source>
        <dbReference type="EMBL" id="OSC32265.1"/>
    </source>
</evidence>
<dbReference type="PROSITE" id="PS00622">
    <property type="entry name" value="HTH_LUXR_1"/>
    <property type="match status" value="1"/>
</dbReference>